<dbReference type="EMBL" id="JAOAOG010000173">
    <property type="protein sequence ID" value="KAJ6242772.1"/>
    <property type="molecule type" value="Genomic_DNA"/>
</dbReference>
<dbReference type="SUPFAM" id="SSF52949">
    <property type="entry name" value="Macro domain-like"/>
    <property type="match status" value="1"/>
</dbReference>
<dbReference type="SMART" id="SM00506">
    <property type="entry name" value="A1pp"/>
    <property type="match status" value="1"/>
</dbReference>
<dbReference type="AlphaFoldDB" id="A0AAV7YF27"/>
<name>A0AAV7YF27_9EUKA</name>
<dbReference type="PANTHER" id="PTHR11106">
    <property type="entry name" value="GANGLIOSIDE INDUCED DIFFERENTIATION ASSOCIATED PROTEIN 2-RELATED"/>
    <property type="match status" value="1"/>
</dbReference>
<dbReference type="PANTHER" id="PTHR11106:SF27">
    <property type="entry name" value="MACRO DOMAIN-CONTAINING PROTEIN"/>
    <property type="match status" value="1"/>
</dbReference>
<evidence type="ECO:0000259" key="2">
    <source>
        <dbReference type="PROSITE" id="PS51154"/>
    </source>
</evidence>
<reference evidence="4" key="1">
    <citation type="submission" date="2022-08" db="EMBL/GenBank/DDBJ databases">
        <title>Novel sulfate-reducing endosymbionts in the free-living metamonad Anaeramoeba.</title>
        <authorList>
            <person name="Jerlstrom-Hultqvist J."/>
            <person name="Cepicka I."/>
            <person name="Gallot-Lavallee L."/>
            <person name="Salas-Leiva D."/>
            <person name="Curtis B.A."/>
            <person name="Zahonova K."/>
            <person name="Pipaliya S."/>
            <person name="Dacks J."/>
            <person name="Roger A.J."/>
        </authorList>
    </citation>
    <scope>NUCLEOTIDE SEQUENCE</scope>
    <source>
        <strain evidence="4">Schooner1</strain>
    </source>
</reference>
<feature type="domain" description="Macro" evidence="2">
    <location>
        <begin position="36"/>
        <end position="210"/>
    </location>
</feature>
<comment type="caution">
    <text evidence="3">The sequence shown here is derived from an EMBL/GenBank/DDBJ whole genome shotgun (WGS) entry which is preliminary data.</text>
</comment>
<evidence type="ECO:0000313" key="5">
    <source>
        <dbReference type="Proteomes" id="UP001146793"/>
    </source>
</evidence>
<accession>A0AAV7YF27</accession>
<dbReference type="EMBL" id="JANTQA010000063">
    <property type="protein sequence ID" value="KAJ3427279.1"/>
    <property type="molecule type" value="Genomic_DNA"/>
</dbReference>
<dbReference type="InterPro" id="IPR002589">
    <property type="entry name" value="Macro_dom"/>
</dbReference>
<reference evidence="3" key="2">
    <citation type="submission" date="2022-08" db="EMBL/GenBank/DDBJ databases">
        <title>Novel sulphate-reducing endosymbionts in the free-living metamonad Anaeramoeba.</title>
        <authorList>
            <person name="Jerlstrom-Hultqvist J."/>
            <person name="Cepicka I."/>
            <person name="Gallot-Lavallee L."/>
            <person name="Salas-Leiva D."/>
            <person name="Curtis B.A."/>
            <person name="Zahonova K."/>
            <person name="Pipaliya S."/>
            <person name="Dacks J."/>
            <person name="Roger A.J."/>
        </authorList>
    </citation>
    <scope>NUCLEOTIDE SEQUENCE</scope>
    <source>
        <strain evidence="3">Busselton2</strain>
    </source>
</reference>
<evidence type="ECO:0000313" key="4">
    <source>
        <dbReference type="EMBL" id="KAJ6242772.1"/>
    </source>
</evidence>
<dbReference type="InterPro" id="IPR043472">
    <property type="entry name" value="Macro_dom-like"/>
</dbReference>
<dbReference type="Proteomes" id="UP001150062">
    <property type="component" value="Unassembled WGS sequence"/>
</dbReference>
<protein>
    <submittedName>
        <fullName evidence="3">Poly [adp-ribose] polymerase</fullName>
    </submittedName>
</protein>
<keyword evidence="6" id="KW-1185">Reference proteome</keyword>
<evidence type="ECO:0000256" key="1">
    <source>
        <dbReference type="SAM" id="MobiDB-lite"/>
    </source>
</evidence>
<evidence type="ECO:0000313" key="3">
    <source>
        <dbReference type="EMBL" id="KAJ3427279.1"/>
    </source>
</evidence>
<dbReference type="Gene3D" id="3.40.220.10">
    <property type="entry name" value="Leucine Aminopeptidase, subunit E, domain 1"/>
    <property type="match status" value="1"/>
</dbReference>
<sequence>MDETTKQNKHSTRKDHSQSLRERNENDLFLLKVLVGLNYSVDEEINSKVELYFGNFLDIQGYDVMVNAANGENIRKEAIKNYPVNKQGGRINTGFAAITGAYNLKNFKKIVHTVGPYLDKEGNPQENLLSSCYLESIKFLDGKKLSSIVFPCLSTGFYGFPMSHACFVALSTIRNVLENIKYKKKIHKVCFCVFNDLEQQFYKYIFPFVFPSRKN</sequence>
<dbReference type="Proteomes" id="UP001146793">
    <property type="component" value="Unassembled WGS sequence"/>
</dbReference>
<gene>
    <name evidence="3" type="ORF">M0812_26859</name>
    <name evidence="4" type="ORF">M0813_02620</name>
</gene>
<evidence type="ECO:0000313" key="6">
    <source>
        <dbReference type="Proteomes" id="UP001150062"/>
    </source>
</evidence>
<proteinExistence type="predicted"/>
<dbReference type="PROSITE" id="PS51154">
    <property type="entry name" value="MACRO"/>
    <property type="match status" value="1"/>
</dbReference>
<organism evidence="3 5">
    <name type="scientific">Anaeramoeba flamelloides</name>
    <dbReference type="NCBI Taxonomy" id="1746091"/>
    <lineage>
        <taxon>Eukaryota</taxon>
        <taxon>Metamonada</taxon>
        <taxon>Anaeramoebidae</taxon>
        <taxon>Anaeramoeba</taxon>
    </lineage>
</organism>
<dbReference type="Pfam" id="PF01661">
    <property type="entry name" value="Macro"/>
    <property type="match status" value="1"/>
</dbReference>
<feature type="region of interest" description="Disordered" evidence="1">
    <location>
        <begin position="1"/>
        <end position="20"/>
    </location>
</feature>